<dbReference type="InterPro" id="IPR033469">
    <property type="entry name" value="CYTH-like_dom_sf"/>
</dbReference>
<dbReference type="CDD" id="cd07374">
    <property type="entry name" value="CYTH-like_Pase"/>
    <property type="match status" value="1"/>
</dbReference>
<evidence type="ECO:0000313" key="5">
    <source>
        <dbReference type="Proteomes" id="UP000184428"/>
    </source>
</evidence>
<feature type="domain" description="CHAD" evidence="3">
    <location>
        <begin position="253"/>
        <end position="540"/>
    </location>
</feature>
<dbReference type="PROSITE" id="PS51707">
    <property type="entry name" value="CYTH"/>
    <property type="match status" value="1"/>
</dbReference>
<dbReference type="PANTHER" id="PTHR39339">
    <property type="entry name" value="SLR1444 PROTEIN"/>
    <property type="match status" value="1"/>
</dbReference>
<feature type="domain" description="CYTH" evidence="2">
    <location>
        <begin position="26"/>
        <end position="228"/>
    </location>
</feature>
<dbReference type="InterPro" id="IPR007899">
    <property type="entry name" value="CHAD_dom"/>
</dbReference>
<evidence type="ECO:0000259" key="2">
    <source>
        <dbReference type="PROSITE" id="PS51707"/>
    </source>
</evidence>
<dbReference type="Gene3D" id="1.40.20.10">
    <property type="entry name" value="CHAD domain"/>
    <property type="match status" value="1"/>
</dbReference>
<sequence length="549" mass="58920">MGCCAASAGVLRRSSLPTVAPVTSEHIEVERKFEADEGFSLPDLTGAGGVAAVGGPEEQSLEATYYDTPDLRLLRSRVTLRRRTGGADAGWHVKLPGADGARRELHQPLGRAARTAPRAVVAPILGLLGTAAAEPVATLSTRRVVHRLLNEEERVLAEVADDAVVGTAFATAPGEPATVTTWREIEVELVDGDETLLQAVTERLVAAGARPAAAPSKLARVLDGRLPTPGAPAPEPSEADGTTKKGKKAKKEQRPVRTAGEVVLGAVARQLQALRDADLAVRTEQPEGVHDLRVACRRLRSILAAFRPVLDRGHTDPLREELRWVGAQLSGARDTEVALSHLRELVAAQPVELVLGPVAARLQQTQIKDHEAGGRRVARTLTDRRYLRLIDAVDALLADPPLTEPAAAPASPQLADAVRRTGKRLRRAVDAAREAEGAERHERLHEVRKAAKRVRYTAEVAEAELGEPVTALVECTKQVQDLLGAAQDTVVTRDVAVRVGRAAFTAGENAWIYGRLHALEEARAETAETGFWTLERDLRRAVKAVASLT</sequence>
<accession>A0A1M7V147</accession>
<proteinExistence type="predicted"/>
<evidence type="ECO:0000259" key="3">
    <source>
        <dbReference type="PROSITE" id="PS51708"/>
    </source>
</evidence>
<dbReference type="InterPro" id="IPR038186">
    <property type="entry name" value="CHAD_dom_sf"/>
</dbReference>
<evidence type="ECO:0000256" key="1">
    <source>
        <dbReference type="SAM" id="MobiDB-lite"/>
    </source>
</evidence>
<gene>
    <name evidence="4" type="ORF">SAMN05660350_04993</name>
</gene>
<protein>
    <submittedName>
        <fullName evidence="4">CHAD domain-containing protein</fullName>
    </submittedName>
</protein>
<dbReference type="SUPFAM" id="SSF55154">
    <property type="entry name" value="CYTH-like phosphatases"/>
    <property type="match status" value="1"/>
</dbReference>
<dbReference type="InterPro" id="IPR023577">
    <property type="entry name" value="CYTH_domain"/>
</dbReference>
<feature type="region of interest" description="Disordered" evidence="1">
    <location>
        <begin position="223"/>
        <end position="257"/>
    </location>
</feature>
<dbReference type="Gene3D" id="2.40.320.10">
    <property type="entry name" value="Hypothetical Protein Pfu-838710-001"/>
    <property type="match status" value="1"/>
</dbReference>
<dbReference type="PROSITE" id="PS51708">
    <property type="entry name" value="CHAD"/>
    <property type="match status" value="1"/>
</dbReference>
<dbReference type="Pfam" id="PF05235">
    <property type="entry name" value="CHAD"/>
    <property type="match status" value="1"/>
</dbReference>
<evidence type="ECO:0000313" key="4">
    <source>
        <dbReference type="EMBL" id="SHN89001.1"/>
    </source>
</evidence>
<reference evidence="4 5" key="1">
    <citation type="submission" date="2016-12" db="EMBL/GenBank/DDBJ databases">
        <authorList>
            <person name="Song W.-J."/>
            <person name="Kurnit D.M."/>
        </authorList>
    </citation>
    <scope>NUCLEOTIDE SEQUENCE [LARGE SCALE GENOMIC DNA]</scope>
    <source>
        <strain evidence="4 5">DSM 43162</strain>
    </source>
</reference>
<dbReference type="SMART" id="SM00880">
    <property type="entry name" value="CHAD"/>
    <property type="match status" value="1"/>
</dbReference>
<dbReference type="Pfam" id="PF01928">
    <property type="entry name" value="CYTH"/>
    <property type="match status" value="1"/>
</dbReference>
<organism evidence="4 5">
    <name type="scientific">Geodermatophilus obscurus</name>
    <dbReference type="NCBI Taxonomy" id="1861"/>
    <lineage>
        <taxon>Bacteria</taxon>
        <taxon>Bacillati</taxon>
        <taxon>Actinomycetota</taxon>
        <taxon>Actinomycetes</taxon>
        <taxon>Geodermatophilales</taxon>
        <taxon>Geodermatophilaceae</taxon>
        <taxon>Geodermatophilus</taxon>
    </lineage>
</organism>
<dbReference type="EMBL" id="FRDM01000077">
    <property type="protein sequence ID" value="SHN89001.1"/>
    <property type="molecule type" value="Genomic_DNA"/>
</dbReference>
<dbReference type="SMART" id="SM01118">
    <property type="entry name" value="CYTH"/>
    <property type="match status" value="1"/>
</dbReference>
<name>A0A1M7V147_9ACTN</name>
<dbReference type="AlphaFoldDB" id="A0A1M7V147"/>
<dbReference type="Proteomes" id="UP000184428">
    <property type="component" value="Unassembled WGS sequence"/>
</dbReference>
<dbReference type="PANTHER" id="PTHR39339:SF1">
    <property type="entry name" value="CHAD DOMAIN-CONTAINING PROTEIN"/>
    <property type="match status" value="1"/>
</dbReference>